<dbReference type="EMBL" id="CP095073">
    <property type="protein sequence ID" value="UOQ42496.1"/>
    <property type="molecule type" value="Genomic_DNA"/>
</dbReference>
<dbReference type="RefSeq" id="WP_244707652.1">
    <property type="nucleotide sequence ID" value="NZ_CP095073.1"/>
</dbReference>
<evidence type="ECO:0000256" key="1">
    <source>
        <dbReference type="SAM" id="Phobius"/>
    </source>
</evidence>
<evidence type="ECO:0000313" key="3">
    <source>
        <dbReference type="Proteomes" id="UP000831787"/>
    </source>
</evidence>
<protein>
    <recommendedName>
        <fullName evidence="4">DUF1129 family protein</fullName>
    </recommendedName>
</protein>
<organism evidence="2 3">
    <name type="scientific">Halobacillus salinarum</name>
    <dbReference type="NCBI Taxonomy" id="2932257"/>
    <lineage>
        <taxon>Bacteria</taxon>
        <taxon>Bacillati</taxon>
        <taxon>Bacillota</taxon>
        <taxon>Bacilli</taxon>
        <taxon>Bacillales</taxon>
        <taxon>Bacillaceae</taxon>
        <taxon>Halobacillus</taxon>
    </lineage>
</organism>
<keyword evidence="1" id="KW-0472">Membrane</keyword>
<feature type="transmembrane region" description="Helical" evidence="1">
    <location>
        <begin position="134"/>
        <end position="151"/>
    </location>
</feature>
<name>A0ABY4EEC6_9BACI</name>
<gene>
    <name evidence="2" type="ORF">MUN89_10850</name>
</gene>
<feature type="transmembrane region" description="Helical" evidence="1">
    <location>
        <begin position="54"/>
        <end position="72"/>
    </location>
</feature>
<sequence length="186" mass="21204">MQTIINEIKYWKQNHLLPQEYCDYLLALYTQGEGVTDDLPDALKDASYSKTFTIVKLLCCLILLPLSFLVIYFTQIGLLLQTGLLSTFVLLVFWIAKDLKSKNSPLFHMPAIAGFLILLLTTVSMFHHFYSHNISIYVVVMVNSLVWLFIGKRTNLHYLTASGIIGLTLMVIMLVLQVFTGYPFSK</sequence>
<proteinExistence type="predicted"/>
<dbReference type="Proteomes" id="UP000831787">
    <property type="component" value="Chromosome"/>
</dbReference>
<feature type="transmembrane region" description="Helical" evidence="1">
    <location>
        <begin position="108"/>
        <end position="128"/>
    </location>
</feature>
<evidence type="ECO:0008006" key="4">
    <source>
        <dbReference type="Google" id="ProtNLM"/>
    </source>
</evidence>
<accession>A0ABY4EEC6</accession>
<feature type="transmembrane region" description="Helical" evidence="1">
    <location>
        <begin position="158"/>
        <end position="179"/>
    </location>
</feature>
<keyword evidence="1" id="KW-0812">Transmembrane</keyword>
<keyword evidence="3" id="KW-1185">Reference proteome</keyword>
<evidence type="ECO:0000313" key="2">
    <source>
        <dbReference type="EMBL" id="UOQ42496.1"/>
    </source>
</evidence>
<keyword evidence="1" id="KW-1133">Transmembrane helix</keyword>
<feature type="transmembrane region" description="Helical" evidence="1">
    <location>
        <begin position="78"/>
        <end position="96"/>
    </location>
</feature>
<reference evidence="2 3" key="1">
    <citation type="submission" date="2022-04" db="EMBL/GenBank/DDBJ databases">
        <title>Halobacillus sp. isolated from saltern.</title>
        <authorList>
            <person name="Won M."/>
            <person name="Lee C.-M."/>
            <person name="Woen H.-Y."/>
            <person name="Kwon S.-W."/>
        </authorList>
    </citation>
    <scope>NUCLEOTIDE SEQUENCE [LARGE SCALE GENOMIC DNA]</scope>
    <source>
        <strain evidence="2 3">SSBR10-3</strain>
    </source>
</reference>